<accession>K9VV44</accession>
<organism evidence="1 2">
    <name type="scientific">Crinalium epipsammum PCC 9333</name>
    <dbReference type="NCBI Taxonomy" id="1173022"/>
    <lineage>
        <taxon>Bacteria</taxon>
        <taxon>Bacillati</taxon>
        <taxon>Cyanobacteriota</taxon>
        <taxon>Cyanophyceae</taxon>
        <taxon>Gomontiellales</taxon>
        <taxon>Gomontiellaceae</taxon>
        <taxon>Crinalium</taxon>
    </lineage>
</organism>
<dbReference type="OrthoDB" id="582423at2"/>
<proteinExistence type="predicted"/>
<dbReference type="HOGENOM" id="CLU_142745_1_0_3"/>
<name>K9VV44_9CYAN</name>
<dbReference type="RefSeq" id="WP_015201503.1">
    <property type="nucleotide sequence ID" value="NC_019753.1"/>
</dbReference>
<reference evidence="1 2" key="1">
    <citation type="submission" date="2012-06" db="EMBL/GenBank/DDBJ databases">
        <title>Finished chromosome of genome of Crinalium epipsammum PCC 9333.</title>
        <authorList>
            <consortium name="US DOE Joint Genome Institute"/>
            <person name="Gugger M."/>
            <person name="Coursin T."/>
            <person name="Rippka R."/>
            <person name="Tandeau De Marsac N."/>
            <person name="Huntemann M."/>
            <person name="Wei C.-L."/>
            <person name="Han J."/>
            <person name="Detter J.C."/>
            <person name="Han C."/>
            <person name="Tapia R."/>
            <person name="Davenport K."/>
            <person name="Daligault H."/>
            <person name="Erkkila T."/>
            <person name="Gu W."/>
            <person name="Munk A.C.C."/>
            <person name="Teshima H."/>
            <person name="Xu Y."/>
            <person name="Chain P."/>
            <person name="Chen A."/>
            <person name="Krypides N."/>
            <person name="Mavromatis K."/>
            <person name="Markowitz V."/>
            <person name="Szeto E."/>
            <person name="Ivanova N."/>
            <person name="Mikhailova N."/>
            <person name="Ovchinnikova G."/>
            <person name="Pagani I."/>
            <person name="Pati A."/>
            <person name="Goodwin L."/>
            <person name="Peters L."/>
            <person name="Pitluck S."/>
            <person name="Woyke T."/>
            <person name="Kerfeld C."/>
        </authorList>
    </citation>
    <scope>NUCLEOTIDE SEQUENCE [LARGE SCALE GENOMIC DNA]</scope>
    <source>
        <strain evidence="1 2">PCC 9333</strain>
    </source>
</reference>
<dbReference type="AlphaFoldDB" id="K9VV44"/>
<dbReference type="STRING" id="1173022.Cri9333_0388"/>
<dbReference type="Proteomes" id="UP000010472">
    <property type="component" value="Chromosome"/>
</dbReference>
<evidence type="ECO:0000313" key="1">
    <source>
        <dbReference type="EMBL" id="AFZ11362.1"/>
    </source>
</evidence>
<gene>
    <name evidence="1" type="ORF">Cri9333_0388</name>
</gene>
<keyword evidence="2" id="KW-1185">Reference proteome</keyword>
<protein>
    <submittedName>
        <fullName evidence="1">Uncharacterized protein</fullName>
    </submittedName>
</protein>
<evidence type="ECO:0000313" key="2">
    <source>
        <dbReference type="Proteomes" id="UP000010472"/>
    </source>
</evidence>
<sequence>MTQYKNALSETISYEEKVRLMVLTTLREECGRELSKKAYYNDKDSKFDWKGFNENFQADYGDCSVVELLELAKQYYGMNNLEEIRSRRKLHKEQYETKAKKFQVA</sequence>
<dbReference type="EMBL" id="CP003620">
    <property type="protein sequence ID" value="AFZ11362.1"/>
    <property type="molecule type" value="Genomic_DNA"/>
</dbReference>
<dbReference type="KEGG" id="cep:Cri9333_0388"/>